<proteinExistence type="predicted"/>
<protein>
    <submittedName>
        <fullName evidence="6">Patatin</fullName>
    </submittedName>
</protein>
<dbReference type="InterPro" id="IPR002641">
    <property type="entry name" value="PNPLA_dom"/>
</dbReference>
<feature type="active site" description="Nucleophile" evidence="4">
    <location>
        <position position="96"/>
    </location>
</feature>
<dbReference type="PROSITE" id="PS51635">
    <property type="entry name" value="PNPLA"/>
    <property type="match status" value="1"/>
</dbReference>
<dbReference type="CDD" id="cd07205">
    <property type="entry name" value="Pat_PNPLA6_PNPLA7_NTE1_like"/>
    <property type="match status" value="1"/>
</dbReference>
<feature type="short sequence motif" description="DGA/G" evidence="4">
    <location>
        <begin position="240"/>
        <end position="242"/>
    </location>
</feature>
<dbReference type="OrthoDB" id="9770965at2"/>
<dbReference type="InterPro" id="IPR050301">
    <property type="entry name" value="NTE"/>
</dbReference>
<keyword evidence="1 4" id="KW-0378">Hydrolase</keyword>
<dbReference type="GO" id="GO:0016042">
    <property type="term" value="P:lipid catabolic process"/>
    <property type="evidence" value="ECO:0007669"/>
    <property type="project" value="UniProtKB-UniRule"/>
</dbReference>
<name>A0A4R5CN55_9FLAO</name>
<dbReference type="EMBL" id="SMFK01000001">
    <property type="protein sequence ID" value="TDD99813.1"/>
    <property type="molecule type" value="Genomic_DNA"/>
</dbReference>
<keyword evidence="7" id="KW-1185">Reference proteome</keyword>
<keyword evidence="3 4" id="KW-0443">Lipid metabolism</keyword>
<dbReference type="PANTHER" id="PTHR14226:SF29">
    <property type="entry name" value="NEUROPATHY TARGET ESTERASE SWS"/>
    <property type="match status" value="1"/>
</dbReference>
<dbReference type="AlphaFoldDB" id="A0A4R5CN55"/>
<feature type="short sequence motif" description="GXGXXG" evidence="4">
    <location>
        <begin position="67"/>
        <end position="72"/>
    </location>
</feature>
<dbReference type="InterPro" id="IPR043864">
    <property type="entry name" value="Omp85-like_dom"/>
</dbReference>
<feature type="short sequence motif" description="GXSXG" evidence="4">
    <location>
        <begin position="94"/>
        <end position="98"/>
    </location>
</feature>
<dbReference type="Gene3D" id="3.10.20.310">
    <property type="entry name" value="membrane protein fhac"/>
    <property type="match status" value="1"/>
</dbReference>
<reference evidence="6 7" key="1">
    <citation type="submission" date="2019-03" db="EMBL/GenBank/DDBJ databases">
        <title>Flavobacterium AR-3-4 sp. nov. isolated from arctic soil.</title>
        <authorList>
            <person name="Chaudhary D.K."/>
        </authorList>
    </citation>
    <scope>NUCLEOTIDE SEQUENCE [LARGE SCALE GENOMIC DNA]</scope>
    <source>
        <strain evidence="6 7">AR-3-4</strain>
    </source>
</reference>
<comment type="caution">
    <text evidence="6">The sequence shown here is derived from an EMBL/GenBank/DDBJ whole genome shotgun (WGS) entry which is preliminary data.</text>
</comment>
<dbReference type="Gene3D" id="3.40.1090.10">
    <property type="entry name" value="Cytosolic phospholipase A2 catalytic domain"/>
    <property type="match status" value="2"/>
</dbReference>
<sequence>MRNKAKAKSQELEAKINFVNIQLTIVNSRLLLILTFLLFFAFCLLPLASQAQDTIKKRPKIGLVLSGGGAKGFAHIGVLKVIEQAGIKIDYIGGTSMGSVVGGLYASGYNATQIDSIFRTVNFDKLLQDFTPRSSKSFYEKRNDELYAIVLPFDKFKIGVPEALSKSIYNYNLLTSLTRNDRHISDFNKLKIPFFCVATNIENGEEVILDKGNLVNAMVASSAFPSLFSPVEIDGNLLLDGGIVNNYPVEKVRQMGADIIIGVDVQDGLSERSELKKATRIIGQITAIQSIEKMKKKIAETDIYIKPDIKSYGIISFDKGLEIIKKGEEAAFAVYEQLNKIGDKNSYIQNKLKPSVDSIYLNKIIINDLNNYTPLYIKGKLPFKEGKNISYQDLRKGIDNLNATNNFSGINYSFEENNSRDDLILNLTENYDNTFLKFGLHFDNLFKSGVLVNLTQKKTLFKNDVASVDVVLGDNFRYNIDYYIDNGFYWSYGFKSYFNQFNKNVSKELNDENYWNSNLNNINLDFSDLTNQVYLQTLFARKFLIGAGVEVKFLKIQSETLSNTSPIIDKSSYTSVYGYLKYDSLDNKYFPKKGLFFSGDIQSYLFSSDYSTLFKPFSIAKANCGAAISITKNFTLNIQTEGGFSLGGESVPFFDFVLGGYGFNPVNNFRPFYGYDFISLAANSYLKGSLCIDYEIFKKHHLNFSANYANIEKDLFQTLHWISLPKYSGYAIGYGLDSIIGPIEIKHSWSPETSKNYTWFSVGFWF</sequence>
<evidence type="ECO:0000256" key="1">
    <source>
        <dbReference type="ARBA" id="ARBA00022801"/>
    </source>
</evidence>
<evidence type="ECO:0000313" key="7">
    <source>
        <dbReference type="Proteomes" id="UP000295479"/>
    </source>
</evidence>
<dbReference type="PANTHER" id="PTHR14226">
    <property type="entry name" value="NEUROPATHY TARGET ESTERASE/SWISS CHEESE D.MELANOGASTER"/>
    <property type="match status" value="1"/>
</dbReference>
<dbReference type="InterPro" id="IPR016035">
    <property type="entry name" value="Acyl_Trfase/lysoPLipase"/>
</dbReference>
<accession>A0A4R5CN55</accession>
<evidence type="ECO:0000256" key="2">
    <source>
        <dbReference type="ARBA" id="ARBA00022963"/>
    </source>
</evidence>
<feature type="domain" description="PNPLA" evidence="5">
    <location>
        <begin position="63"/>
        <end position="253"/>
    </location>
</feature>
<evidence type="ECO:0000256" key="4">
    <source>
        <dbReference type="PROSITE-ProRule" id="PRU01161"/>
    </source>
</evidence>
<dbReference type="Proteomes" id="UP000295479">
    <property type="component" value="Unassembled WGS sequence"/>
</dbReference>
<keyword evidence="2 4" id="KW-0442">Lipid degradation</keyword>
<evidence type="ECO:0000313" key="6">
    <source>
        <dbReference type="EMBL" id="TDD99813.1"/>
    </source>
</evidence>
<dbReference type="Pfam" id="PF01734">
    <property type="entry name" value="Patatin"/>
    <property type="match status" value="1"/>
</dbReference>
<organism evidence="6 7">
    <name type="scientific">Flavobacterium cellulosilyticum</name>
    <dbReference type="NCBI Taxonomy" id="2541731"/>
    <lineage>
        <taxon>Bacteria</taxon>
        <taxon>Pseudomonadati</taxon>
        <taxon>Bacteroidota</taxon>
        <taxon>Flavobacteriia</taxon>
        <taxon>Flavobacteriales</taxon>
        <taxon>Flavobacteriaceae</taxon>
        <taxon>Flavobacterium</taxon>
    </lineage>
</organism>
<evidence type="ECO:0000259" key="5">
    <source>
        <dbReference type="PROSITE" id="PS51635"/>
    </source>
</evidence>
<dbReference type="SUPFAM" id="SSF52151">
    <property type="entry name" value="FabD/lysophospholipase-like"/>
    <property type="match status" value="1"/>
</dbReference>
<dbReference type="GO" id="GO:0016787">
    <property type="term" value="F:hydrolase activity"/>
    <property type="evidence" value="ECO:0007669"/>
    <property type="project" value="UniProtKB-UniRule"/>
</dbReference>
<dbReference type="Pfam" id="PF19143">
    <property type="entry name" value="Omp85_2"/>
    <property type="match status" value="1"/>
</dbReference>
<feature type="active site" description="Proton acceptor" evidence="4">
    <location>
        <position position="240"/>
    </location>
</feature>
<dbReference type="RefSeq" id="WP_132001442.1">
    <property type="nucleotide sequence ID" value="NZ_SMFK01000001.1"/>
</dbReference>
<gene>
    <name evidence="6" type="ORF">E0F76_03575</name>
</gene>
<evidence type="ECO:0000256" key="3">
    <source>
        <dbReference type="ARBA" id="ARBA00023098"/>
    </source>
</evidence>